<dbReference type="Proteomes" id="UP000813423">
    <property type="component" value="Unassembled WGS sequence"/>
</dbReference>
<evidence type="ECO:0000313" key="1">
    <source>
        <dbReference type="EMBL" id="KAH1906770.1"/>
    </source>
</evidence>
<comment type="caution">
    <text evidence="1">The sequence shown here is derived from an EMBL/GenBank/DDBJ whole genome shotgun (WGS) entry which is preliminary data.</text>
</comment>
<dbReference type="EMBL" id="JAIBSC010000034">
    <property type="protein sequence ID" value="KAH1906770.1"/>
    <property type="molecule type" value="Genomic_DNA"/>
</dbReference>
<gene>
    <name evidence="1" type="ORF">KXV57_005208</name>
</gene>
<sequence>MRRPPGLDFPPALNPDRGTRPIESCWPGLYQLQHVPDIVERTGEGMFGYRALVVDAKRADNEAAAAGVHRDWRGLVGFELL</sequence>
<proteinExistence type="predicted"/>
<accession>A0A229Y7M9</accession>
<reference evidence="1" key="1">
    <citation type="submission" date="2021-08" db="EMBL/GenBank/DDBJ databases">
        <title>Global Aspergillus fumigatus from environmental and clinical sources.</title>
        <authorList>
            <person name="Barber A."/>
            <person name="Sae-Ong T."/>
        </authorList>
    </citation>
    <scope>NUCLEOTIDE SEQUENCE</scope>
    <source>
        <strain evidence="1">NRZ-2016-071</strain>
    </source>
</reference>
<dbReference type="AlphaFoldDB" id="A0A229Y7M9"/>
<evidence type="ECO:0000313" key="2">
    <source>
        <dbReference type="Proteomes" id="UP000813423"/>
    </source>
</evidence>
<name>A0A229Y7M9_ASPFM</name>
<organism evidence="1 2">
    <name type="scientific">Aspergillus fumigatus</name>
    <name type="common">Neosartorya fumigata</name>
    <dbReference type="NCBI Taxonomy" id="746128"/>
    <lineage>
        <taxon>Eukaryota</taxon>
        <taxon>Fungi</taxon>
        <taxon>Dikarya</taxon>
        <taxon>Ascomycota</taxon>
        <taxon>Pezizomycotina</taxon>
        <taxon>Eurotiomycetes</taxon>
        <taxon>Eurotiomycetidae</taxon>
        <taxon>Eurotiales</taxon>
        <taxon>Aspergillaceae</taxon>
        <taxon>Aspergillus</taxon>
        <taxon>Aspergillus subgen. Fumigati</taxon>
    </lineage>
</organism>
<protein>
    <submittedName>
        <fullName evidence="1">Uncharacterized protein</fullName>
    </submittedName>
</protein>